<sequence length="247" mass="26740">NCPSSDYSPSCPRWLESLLAPLLLFVRPNSWFLVSPRIGPAAMAHSVARTCLLLAASASALSLQGRQGAASTTAAQPTIEPLYRPRPLQPPAVRRRPGPLQPDRRLPRRRHGGADDQPRDVEGPLGDPVAHARAQDDDAGLRHGHREVRLVLPGGQDLARGGRPIAGQRRVRQEDVGAVRARRGQSFPPPSPRTPASANCCSWILLRCHPPPCPDAAIPAPCRPRAPGGDGRRSARARPRHVRRLVP</sequence>
<feature type="compositionally biased region" description="Basic residues" evidence="1">
    <location>
        <begin position="234"/>
        <end position="247"/>
    </location>
</feature>
<evidence type="ECO:0000256" key="1">
    <source>
        <dbReference type="SAM" id="MobiDB-lite"/>
    </source>
</evidence>
<accession>A0ABN9RQ61</accession>
<organism evidence="2 3">
    <name type="scientific">Prorocentrum cordatum</name>
    <dbReference type="NCBI Taxonomy" id="2364126"/>
    <lineage>
        <taxon>Eukaryota</taxon>
        <taxon>Sar</taxon>
        <taxon>Alveolata</taxon>
        <taxon>Dinophyceae</taxon>
        <taxon>Prorocentrales</taxon>
        <taxon>Prorocentraceae</taxon>
        <taxon>Prorocentrum</taxon>
    </lineage>
</organism>
<feature type="non-terminal residue" evidence="2">
    <location>
        <position position="1"/>
    </location>
</feature>
<proteinExistence type="predicted"/>
<evidence type="ECO:0000313" key="3">
    <source>
        <dbReference type="Proteomes" id="UP001189429"/>
    </source>
</evidence>
<comment type="caution">
    <text evidence="2">The sequence shown here is derived from an EMBL/GenBank/DDBJ whole genome shotgun (WGS) entry which is preliminary data.</text>
</comment>
<evidence type="ECO:0000313" key="2">
    <source>
        <dbReference type="EMBL" id="CAK0818991.1"/>
    </source>
</evidence>
<protein>
    <submittedName>
        <fullName evidence="2">Uncharacterized protein</fullName>
    </submittedName>
</protein>
<dbReference type="EMBL" id="CAUYUJ010006897">
    <property type="protein sequence ID" value="CAK0818991.1"/>
    <property type="molecule type" value="Genomic_DNA"/>
</dbReference>
<feature type="region of interest" description="Disordered" evidence="1">
    <location>
        <begin position="66"/>
        <end position="196"/>
    </location>
</feature>
<feature type="region of interest" description="Disordered" evidence="1">
    <location>
        <begin position="222"/>
        <end position="247"/>
    </location>
</feature>
<dbReference type="Proteomes" id="UP001189429">
    <property type="component" value="Unassembled WGS sequence"/>
</dbReference>
<gene>
    <name evidence="2" type="ORF">PCOR1329_LOCUS21089</name>
</gene>
<feature type="compositionally biased region" description="Basic and acidic residues" evidence="1">
    <location>
        <begin position="112"/>
        <end position="122"/>
    </location>
</feature>
<keyword evidence="3" id="KW-1185">Reference proteome</keyword>
<reference evidence="2" key="1">
    <citation type="submission" date="2023-10" db="EMBL/GenBank/DDBJ databases">
        <authorList>
            <person name="Chen Y."/>
            <person name="Shah S."/>
            <person name="Dougan E. K."/>
            <person name="Thang M."/>
            <person name="Chan C."/>
        </authorList>
    </citation>
    <scope>NUCLEOTIDE SEQUENCE [LARGE SCALE GENOMIC DNA]</scope>
</reference>
<name>A0ABN9RQ61_9DINO</name>